<evidence type="ECO:0000256" key="2">
    <source>
        <dbReference type="ARBA" id="ARBA00004922"/>
    </source>
</evidence>
<keyword evidence="17" id="KW-1185">Reference proteome</keyword>
<evidence type="ECO:0000256" key="1">
    <source>
        <dbReference type="ARBA" id="ARBA00004323"/>
    </source>
</evidence>
<protein>
    <recommendedName>
        <fullName evidence="4">alpha-1,6-mannosyl-glycoprotein 6-beta-N-acetylglucosaminyltransferase</fullName>
        <ecNumber evidence="4">2.4.1.155</ecNumber>
    </recommendedName>
</protein>
<keyword evidence="11 14" id="KW-0472">Membrane</keyword>
<evidence type="ECO:0000256" key="6">
    <source>
        <dbReference type="ARBA" id="ARBA00022679"/>
    </source>
</evidence>
<feature type="domain" description="Glycosyltransferase family 18 catalytic" evidence="15">
    <location>
        <begin position="245"/>
        <end position="462"/>
    </location>
</feature>
<dbReference type="InterPro" id="IPR052105">
    <property type="entry name" value="MGAT5_Glycosyltransferase"/>
</dbReference>
<gene>
    <name evidence="16" type="ORF">PC9H_011430</name>
</gene>
<evidence type="ECO:0000256" key="5">
    <source>
        <dbReference type="ARBA" id="ARBA00022676"/>
    </source>
</evidence>
<keyword evidence="8" id="KW-0735">Signal-anchor</keyword>
<comment type="subcellular location">
    <subcellularLocation>
        <location evidence="1">Golgi apparatus membrane</location>
        <topology evidence="1">Single-pass type II membrane protein</topology>
    </subcellularLocation>
</comment>
<keyword evidence="6" id="KW-0808">Transferase</keyword>
<evidence type="ECO:0000256" key="7">
    <source>
        <dbReference type="ARBA" id="ARBA00022692"/>
    </source>
</evidence>
<dbReference type="RefSeq" id="XP_036626770.1">
    <property type="nucleotide sequence ID" value="XM_036780915.1"/>
</dbReference>
<keyword evidence="9 14" id="KW-1133">Transmembrane helix</keyword>
<dbReference type="PANTHER" id="PTHR15075:SF2">
    <property type="entry name" value="ALPHA-1,6-MANNOSYLGLYCOPROTEIN 6-BETA-N-ACETYLGLUCOSAMINYLTRANSFERASE"/>
    <property type="match status" value="1"/>
</dbReference>
<proteinExistence type="inferred from homology"/>
<organism evidence="16 17">
    <name type="scientific">Pleurotus ostreatus</name>
    <name type="common">Oyster mushroom</name>
    <name type="synonym">White-rot fungus</name>
    <dbReference type="NCBI Taxonomy" id="5322"/>
    <lineage>
        <taxon>Eukaryota</taxon>
        <taxon>Fungi</taxon>
        <taxon>Dikarya</taxon>
        <taxon>Basidiomycota</taxon>
        <taxon>Agaricomycotina</taxon>
        <taxon>Agaricomycetes</taxon>
        <taxon>Agaricomycetidae</taxon>
        <taxon>Agaricales</taxon>
        <taxon>Pleurotineae</taxon>
        <taxon>Pleurotaceae</taxon>
        <taxon>Pleurotus</taxon>
    </lineage>
</organism>
<dbReference type="PANTHER" id="PTHR15075">
    <property type="entry name" value="ALPHA-MANNOSIDE BETA-1,6-N-ACETYLGLUCOSAMINYLTRANSFERASE"/>
    <property type="match status" value="1"/>
</dbReference>
<dbReference type="GO" id="GO:0000139">
    <property type="term" value="C:Golgi membrane"/>
    <property type="evidence" value="ECO:0007669"/>
    <property type="project" value="UniProtKB-SubCell"/>
</dbReference>
<dbReference type="GO" id="GO:0006487">
    <property type="term" value="P:protein N-linked glycosylation"/>
    <property type="evidence" value="ECO:0007669"/>
    <property type="project" value="TreeGrafter"/>
</dbReference>
<comment type="pathway">
    <text evidence="2">Protein modification; protein glycosylation.</text>
</comment>
<evidence type="ECO:0000256" key="11">
    <source>
        <dbReference type="ARBA" id="ARBA00023136"/>
    </source>
</evidence>
<dbReference type="AlphaFoldDB" id="A0A8H7DQJ2"/>
<evidence type="ECO:0000256" key="10">
    <source>
        <dbReference type="ARBA" id="ARBA00023034"/>
    </source>
</evidence>
<evidence type="ECO:0000256" key="3">
    <source>
        <dbReference type="ARBA" id="ARBA00007477"/>
    </source>
</evidence>
<keyword evidence="7 14" id="KW-0812">Transmembrane</keyword>
<dbReference type="VEuPathDB" id="FungiDB:PC9H_011430"/>
<comment type="caution">
    <text evidence="16">The sequence shown here is derived from an EMBL/GenBank/DDBJ whole genome shotgun (WGS) entry which is preliminary data.</text>
</comment>
<dbReference type="Proteomes" id="UP000623687">
    <property type="component" value="Unassembled WGS sequence"/>
</dbReference>
<keyword evidence="12" id="KW-0325">Glycoprotein</keyword>
<evidence type="ECO:0000313" key="17">
    <source>
        <dbReference type="Proteomes" id="UP000623687"/>
    </source>
</evidence>
<sequence>MKWWPTATPTDADHGEYELTAGGELSPGQRRWSFLLSLSSRPSNPTIYRRRAQRWQIRPAYVLIVSACLLCSSIALFTVDFLRLRGQKPSGDKGWLNFFKQLWPVGLPDVTDNWQNENNKAMNALMSCMVERTCKENQTSIILLSSEHFSHSIAGHVSGEDIWAISVLIALQEMGYTTIYAPKNDELARTYRRFPDLVKAVILEGADSKRCFDDPKCIKTPGHPLGVPVWKMFSFHFWTGAEHPLGNRWTLSPENYPILAPGNSKENFYLGYSIERTCVKKPFIPGDERPMQAYILAKQLSYFTDKNYMWKGVSLVPPFPLDLVAGMRNDTKGPSTIPDGINNLGQLNQQNFYEQLSKSRVLIGIGSPRLSPSPYDALCMGVPFINPIFNWNRDDPQDRNRWDTQHDGLKFQDPPYVYHVRRDDGEGLWAAVKEAVDHPIPRYIVPDMSMDALKYRLGILVEGDWKTPAEEILRERKATGKGKVRPSSLVRR</sequence>
<dbReference type="EC" id="2.4.1.155" evidence="4"/>
<feature type="transmembrane region" description="Helical" evidence="14">
    <location>
        <begin position="60"/>
        <end position="79"/>
    </location>
</feature>
<reference evidence="16" key="1">
    <citation type="submission" date="2019-07" db="EMBL/GenBank/DDBJ databases">
        <authorList>
            <person name="Palmer J.M."/>
        </authorList>
    </citation>
    <scope>NUCLEOTIDE SEQUENCE</scope>
    <source>
        <strain evidence="16">PC9</strain>
    </source>
</reference>
<dbReference type="Pfam" id="PF15024">
    <property type="entry name" value="Glyco_transf_18"/>
    <property type="match status" value="1"/>
</dbReference>
<evidence type="ECO:0000256" key="12">
    <source>
        <dbReference type="ARBA" id="ARBA00023180"/>
    </source>
</evidence>
<dbReference type="GeneID" id="59381248"/>
<dbReference type="OrthoDB" id="2113294at2759"/>
<evidence type="ECO:0000256" key="4">
    <source>
        <dbReference type="ARBA" id="ARBA00012671"/>
    </source>
</evidence>
<evidence type="ECO:0000256" key="9">
    <source>
        <dbReference type="ARBA" id="ARBA00022989"/>
    </source>
</evidence>
<name>A0A8H7DQJ2_PLEOS</name>
<keyword evidence="10" id="KW-0333">Golgi apparatus</keyword>
<dbReference type="GO" id="GO:0030144">
    <property type="term" value="F:alpha-1,6-mannosylglycoprotein 6-beta-N-acetylglucosaminyltransferase activity"/>
    <property type="evidence" value="ECO:0007669"/>
    <property type="project" value="UniProtKB-EC"/>
</dbReference>
<keyword evidence="5" id="KW-0328">Glycosyltransferase</keyword>
<dbReference type="EMBL" id="JACETU010000009">
    <property type="protein sequence ID" value="KAF7420912.1"/>
    <property type="molecule type" value="Genomic_DNA"/>
</dbReference>
<evidence type="ECO:0000313" key="16">
    <source>
        <dbReference type="EMBL" id="KAF7420912.1"/>
    </source>
</evidence>
<comment type="catalytic activity">
    <reaction evidence="13">
        <text>N(4)-{beta-D-GlcNAc-(1-&gt;2)-[beta-D-GlcNAc-(1-&gt;4)]-alpha-D-Man-(1-&gt;3)-[beta-D-GlcNAc-(1-&gt;2)-alpha-D-Man-(1-&gt;6)]-beta-D-Man-(1-&gt;4)-beta-D-GlcNAc-(1-&gt;4)-beta-D-GlcNAc}-L-asparaginyl-[protein] + UDP-N-acetyl-alpha-D-glucosamine = N(4)-{beta-D-GlcNAc-(1-&gt;2)-[beta-D-GlcNAc-(1-&gt;4)]-alpha-D-Man-(1-&gt;3)-[beta-D-GlcNAc-(1-&gt;2)-[beta-D-GlcNAc-(1-&gt;6)]-alpha-D-Man-(1-&gt;6)]-beta-D-Man-(1-&gt;4)-beta-D-GlcNAc-(1-&gt;4)-beta-D-GlcNAc}-L-asparaginyl-[protein] + UDP + H(+)</text>
        <dbReference type="Rhea" id="RHEA:16921"/>
        <dbReference type="Rhea" id="RHEA-COMP:14374"/>
        <dbReference type="Rhea" id="RHEA-COMP:14377"/>
        <dbReference type="ChEBI" id="CHEBI:15378"/>
        <dbReference type="ChEBI" id="CHEBI:57705"/>
        <dbReference type="ChEBI" id="CHEBI:58223"/>
        <dbReference type="ChEBI" id="CHEBI:139507"/>
        <dbReference type="ChEBI" id="CHEBI:139510"/>
        <dbReference type="EC" id="2.4.1.155"/>
    </reaction>
</comment>
<comment type="similarity">
    <text evidence="3">Belongs to the glycosyltransferase 18 family.</text>
</comment>
<evidence type="ECO:0000259" key="15">
    <source>
        <dbReference type="Pfam" id="PF15024"/>
    </source>
</evidence>
<dbReference type="InterPro" id="IPR026116">
    <property type="entry name" value="GT18_cat"/>
</dbReference>
<evidence type="ECO:0000256" key="13">
    <source>
        <dbReference type="ARBA" id="ARBA00048243"/>
    </source>
</evidence>
<evidence type="ECO:0000256" key="8">
    <source>
        <dbReference type="ARBA" id="ARBA00022968"/>
    </source>
</evidence>
<accession>A0A8H7DQJ2</accession>
<evidence type="ECO:0000256" key="14">
    <source>
        <dbReference type="SAM" id="Phobius"/>
    </source>
</evidence>
<dbReference type="UniPathway" id="UPA00378"/>